<sequence length="574" mass="60917">MAPQTTPSMVRGASLLILLQLLSRLVSFVANQLLVRLLTAPLLGLATQLDVYYLSVLFFARESLRVAVQRQGVDGEGQSSEAGQISEAGQSKEAGQSNDQSNQAGQSNGQSNQAGQSRQAQAVVNLGYLALALGLVVAPALARLYLASASPATLAHPRLVLSLRLYALAALVELLAEPCFVLMQTRLRFATRAAAESLATLLRCLVVLAAAAAASRRALDVGVLPFALGQLAYASALLVVYLVAGWRLAADQAFSLVPRVVGTRPDFCLSYFYRPTVTLAASIMAQSVVKHMLTQGDTFLVSLLATPHVQGVYALANNYGGLVARLLLQPVEESSRGYFSRLLSSPRPADASGPSAAVLEARRGLSTLARLYLVLSAAVVSVGPFAAPSLLALVAGTRWTGLGAGRVLATYCFYVPFLALNGLAESFVASVATERQVHRQSLWMAAFSVAFAAAAYLLMRVYPLGAQGLVLANVVNMLCRIVWSAAFIRAFFTAHSTHFSVASLLPRSAMVVSLSTFAVLRQLDVLDKAESEPVRTLAKVAASAVPMLLIIAHLEKSLLLKCLQSVRGRKGAKP</sequence>
<keyword evidence="13" id="KW-1185">Reference proteome</keyword>
<reference evidence="12 13" key="1">
    <citation type="journal article" date="2020" name="Genome Biol. Evol.">
        <title>A new high-quality draft genome assembly of the Chinese cordyceps Ophiocordyceps sinensis.</title>
        <authorList>
            <person name="Shu R."/>
            <person name="Zhang J."/>
            <person name="Meng Q."/>
            <person name="Zhang H."/>
            <person name="Zhou G."/>
            <person name="Li M."/>
            <person name="Wu P."/>
            <person name="Zhao Y."/>
            <person name="Chen C."/>
            <person name="Qin Q."/>
        </authorList>
    </citation>
    <scope>NUCLEOTIDE SEQUENCE [LARGE SCALE GENOMIC DNA]</scope>
    <source>
        <strain evidence="12 13">IOZ07</strain>
    </source>
</reference>
<evidence type="ECO:0000256" key="7">
    <source>
        <dbReference type="ARBA" id="ARBA00023136"/>
    </source>
</evidence>
<dbReference type="OrthoDB" id="9979195at2759"/>
<feature type="transmembrane region" description="Helical" evidence="10">
    <location>
        <begin position="195"/>
        <end position="214"/>
    </location>
</feature>
<comment type="pathway">
    <text evidence="2">Protein modification; protein glycosylation.</text>
</comment>
<proteinExistence type="inferred from homology"/>
<feature type="transmembrane region" description="Helical" evidence="10">
    <location>
        <begin position="126"/>
        <end position="145"/>
    </location>
</feature>
<evidence type="ECO:0000256" key="2">
    <source>
        <dbReference type="ARBA" id="ARBA00004922"/>
    </source>
</evidence>
<feature type="transmembrane region" description="Helical" evidence="10">
    <location>
        <begin position="471"/>
        <end position="492"/>
    </location>
</feature>
<dbReference type="GO" id="GO:0006488">
    <property type="term" value="P:dolichol-linked oligosaccharide biosynthetic process"/>
    <property type="evidence" value="ECO:0007669"/>
    <property type="project" value="InterPro"/>
</dbReference>
<evidence type="ECO:0000256" key="10">
    <source>
        <dbReference type="RuleBase" id="RU365067"/>
    </source>
</evidence>
<feature type="region of interest" description="Disordered" evidence="11">
    <location>
        <begin position="75"/>
        <end position="113"/>
    </location>
</feature>
<accession>A0A8H4LRM6</accession>
<evidence type="ECO:0000256" key="1">
    <source>
        <dbReference type="ARBA" id="ARBA00004477"/>
    </source>
</evidence>
<evidence type="ECO:0000256" key="6">
    <source>
        <dbReference type="ARBA" id="ARBA00022989"/>
    </source>
</evidence>
<comment type="caution">
    <text evidence="10">Lacks conserved residue(s) required for the propagation of feature annotation.</text>
</comment>
<keyword evidence="5 10" id="KW-0256">Endoplasmic reticulum</keyword>
<feature type="transmembrane region" description="Helical" evidence="10">
    <location>
        <begin position="408"/>
        <end position="429"/>
    </location>
</feature>
<feature type="transmembrane region" description="Helical" evidence="10">
    <location>
        <begin position="226"/>
        <end position="249"/>
    </location>
</feature>
<dbReference type="Proteomes" id="UP000557566">
    <property type="component" value="Unassembled WGS sequence"/>
</dbReference>
<keyword evidence="4 10" id="KW-0812">Transmembrane</keyword>
<comment type="subcellular location">
    <subcellularLocation>
        <location evidence="1 10">Endoplasmic reticulum membrane</location>
        <topology evidence="1 10">Multi-pass membrane protein</topology>
    </subcellularLocation>
</comment>
<comment type="function">
    <text evidence="9 10">Intramembrane glycolipid transporter that operates in the biosynthetic pathway of dolichol-linked oligosaccharides, the glycan precursors employed in protein asparagine (N)-glycosylation. The sequential addition of sugars to dolichol pyrophosphate produces dolichol-linked oligosaccharides containing fourteen sugars, including two GlcNAcs, nine mannoses and three glucoses. Once assembled, the oligosaccharide is transferred from the lipid to nascent proteins by oligosaccharyltransferases. The assembly of dolichol-linked oligosaccharides begins on the cytosolic side of the endoplasmic reticulum membrane and finishes in its lumen. RFT1 could mediate the translocation of the cytosolically oriented intermediate DolPP-GlcNAc2Man5, produced by ALG11, into the ER lumen where dolichol-linked oligosaccharides assembly continues. However, the intramembrane lipid transporter activity could not be confirmed in vitro.</text>
</comment>
<dbReference type="PANTHER" id="PTHR13117:SF5">
    <property type="entry name" value="PROTEIN RFT1 HOMOLOG"/>
    <property type="match status" value="1"/>
</dbReference>
<feature type="transmembrane region" description="Helical" evidence="10">
    <location>
        <begin position="371"/>
        <end position="396"/>
    </location>
</feature>
<feature type="transmembrane region" description="Helical" evidence="10">
    <location>
        <begin position="165"/>
        <end position="183"/>
    </location>
</feature>
<dbReference type="GO" id="GO:0005789">
    <property type="term" value="C:endoplasmic reticulum membrane"/>
    <property type="evidence" value="ECO:0007669"/>
    <property type="project" value="UniProtKB-SubCell"/>
</dbReference>
<name>A0A8H4LRM6_9HYPO</name>
<evidence type="ECO:0000313" key="12">
    <source>
        <dbReference type="EMBL" id="KAF4504119.1"/>
    </source>
</evidence>
<evidence type="ECO:0000256" key="11">
    <source>
        <dbReference type="SAM" id="MobiDB-lite"/>
    </source>
</evidence>
<keyword evidence="7 10" id="KW-0472">Membrane</keyword>
<organism evidence="12 13">
    <name type="scientific">Ophiocordyceps sinensis</name>
    <dbReference type="NCBI Taxonomy" id="72228"/>
    <lineage>
        <taxon>Eukaryota</taxon>
        <taxon>Fungi</taxon>
        <taxon>Dikarya</taxon>
        <taxon>Ascomycota</taxon>
        <taxon>Pezizomycotina</taxon>
        <taxon>Sordariomycetes</taxon>
        <taxon>Hypocreomycetidae</taxon>
        <taxon>Hypocreales</taxon>
        <taxon>Ophiocordycipitaceae</taxon>
        <taxon>Ophiocordyceps</taxon>
    </lineage>
</organism>
<evidence type="ECO:0000313" key="13">
    <source>
        <dbReference type="Proteomes" id="UP000557566"/>
    </source>
</evidence>
<evidence type="ECO:0000256" key="4">
    <source>
        <dbReference type="ARBA" id="ARBA00022692"/>
    </source>
</evidence>
<evidence type="ECO:0000256" key="9">
    <source>
        <dbReference type="ARBA" id="ARBA00045912"/>
    </source>
</evidence>
<dbReference type="InterPro" id="IPR007594">
    <property type="entry name" value="RFT1"/>
</dbReference>
<gene>
    <name evidence="12" type="ORF">G6O67_008731</name>
</gene>
<comment type="similarity">
    <text evidence="3 10">Belongs to the RFT1 family.</text>
</comment>
<dbReference type="Pfam" id="PF04506">
    <property type="entry name" value="Rft-1"/>
    <property type="match status" value="1"/>
</dbReference>
<feature type="transmembrane region" description="Helical" evidence="10">
    <location>
        <begin position="441"/>
        <end position="459"/>
    </location>
</feature>
<comment type="caution">
    <text evidence="12">The sequence shown here is derived from an EMBL/GenBank/DDBJ whole genome shotgun (WGS) entry which is preliminary data.</text>
</comment>
<evidence type="ECO:0000256" key="5">
    <source>
        <dbReference type="ARBA" id="ARBA00022824"/>
    </source>
</evidence>
<evidence type="ECO:0000256" key="8">
    <source>
        <dbReference type="ARBA" id="ARBA00044793"/>
    </source>
</evidence>
<keyword evidence="10" id="KW-0813">Transport</keyword>
<feature type="transmembrane region" description="Helical" evidence="10">
    <location>
        <begin position="38"/>
        <end position="60"/>
    </location>
</feature>
<protein>
    <recommendedName>
        <fullName evidence="8 10">Man(5)GlcNAc(2)-PP-dolichol translocation protein RFT1</fullName>
    </recommendedName>
</protein>
<dbReference type="EMBL" id="JAAVMX010000012">
    <property type="protein sequence ID" value="KAF4504119.1"/>
    <property type="molecule type" value="Genomic_DNA"/>
</dbReference>
<dbReference type="AlphaFoldDB" id="A0A8H4LRM6"/>
<dbReference type="GO" id="GO:0034203">
    <property type="term" value="P:glycolipid translocation"/>
    <property type="evidence" value="ECO:0007669"/>
    <property type="project" value="TreeGrafter"/>
</dbReference>
<evidence type="ECO:0000256" key="3">
    <source>
        <dbReference type="ARBA" id="ARBA00010288"/>
    </source>
</evidence>
<dbReference type="PANTHER" id="PTHR13117">
    <property type="entry name" value="ENDOPLASMIC RETICULUM MULTISPAN TRANSMEMBRANE PROTEIN-RELATED"/>
    <property type="match status" value="1"/>
</dbReference>
<keyword evidence="6 10" id="KW-1133">Transmembrane helix</keyword>
<feature type="compositionally biased region" description="Polar residues" evidence="11">
    <location>
        <begin position="77"/>
        <end position="89"/>
    </location>
</feature>
<feature type="compositionally biased region" description="Low complexity" evidence="11">
    <location>
        <begin position="95"/>
        <end position="113"/>
    </location>
</feature>